<dbReference type="GO" id="GO:0033925">
    <property type="term" value="F:mannosyl-glycoprotein endo-beta-N-acetylglucosaminidase activity"/>
    <property type="evidence" value="ECO:0007669"/>
    <property type="project" value="UniProtKB-EC"/>
</dbReference>
<dbReference type="EMBL" id="UFQT01000562">
    <property type="protein sequence ID" value="SSX25331.1"/>
    <property type="molecule type" value="Genomic_DNA"/>
</dbReference>
<reference evidence="2" key="1">
    <citation type="submission" date="2018-04" db="EMBL/GenBank/DDBJ databases">
        <authorList>
            <person name="Go L.Y."/>
            <person name="Mitchell J.A."/>
        </authorList>
    </citation>
    <scope>NUCLEOTIDE SEQUENCE</scope>
    <source>
        <tissue evidence="2">Whole organism</tissue>
    </source>
</reference>
<dbReference type="CDD" id="cd06547">
    <property type="entry name" value="GH85_ENGase"/>
    <property type="match status" value="1"/>
</dbReference>
<dbReference type="EMBL" id="UFQS01000562">
    <property type="protein sequence ID" value="SSX04969.1"/>
    <property type="molecule type" value="Genomic_DNA"/>
</dbReference>
<dbReference type="InterPro" id="IPR032979">
    <property type="entry name" value="ENGase"/>
</dbReference>
<dbReference type="PANTHER" id="PTHR13246">
    <property type="entry name" value="ENDO BETA N-ACETYLGLUCOSAMINIDASE"/>
    <property type="match status" value="1"/>
</dbReference>
<evidence type="ECO:0000259" key="1">
    <source>
        <dbReference type="Pfam" id="PF03644"/>
    </source>
</evidence>
<sequence length="568" mass="66222">MAFSLPWTDLSLVCMPLRTLDELLNFHKKPAQWKTLVEPLASRTSPRKMTEFGETGIEVTVNQEEKREILVCHDFKGNYREDSYISEATKWDGYRFYNWYTIDIFCYFSHDLVSVPTLQYINAAHKHGVIVLGTFIVEFSHGALILEKVLESREKMEQVADSLVLVAQYCGFEGWLLNIECPVKKEKVGILIEFVEYLTTQIKREIPNGRVIWYDSVTVDGNLLWQNQVNSKNFTFFEKSDGIFLNYNWTDSAIERTISEVTPSKRFKDVFVGIDIFGRGQVAQLNTHKTFSRIPSQLSVALFATGWTLESIEIEMKEQQRSMGTNELNMRFLARDRNLWSSLYSMLEIYGPNQLPFYSSFCIGSGEFFNRWGMRVKRKPWFDLRKQEIQPSNVTLERYFEDSFDGGSCLVFYQKSFNKIERLFITDFGYFKDLLVSYSFKRNYKLINVSLVLKLKASPTDKEQFHYLVDKEQTTEEEGNVNRAVDDEEVKTVIDKLRERGERHLPFVNSINGWEVRHHLIQCHRGHKLTDIGIRIQNEMQAIEFDSQVLLGAISVHDTSDLALINFD</sequence>
<dbReference type="Gene3D" id="2.60.120.260">
    <property type="entry name" value="Galactose-binding domain-like"/>
    <property type="match status" value="1"/>
</dbReference>
<evidence type="ECO:0000313" key="2">
    <source>
        <dbReference type="EMBL" id="SSX04969.1"/>
    </source>
</evidence>
<name>A0A336KKF9_CULSO</name>
<accession>A0A336KKF9</accession>
<dbReference type="Pfam" id="PF03644">
    <property type="entry name" value="Glyco_hydro_85"/>
    <property type="match status" value="1"/>
</dbReference>
<reference evidence="3" key="2">
    <citation type="submission" date="2018-07" db="EMBL/GenBank/DDBJ databases">
        <authorList>
            <person name="Quirk P.G."/>
            <person name="Krulwich T.A."/>
        </authorList>
    </citation>
    <scope>NUCLEOTIDE SEQUENCE</scope>
</reference>
<dbReference type="InterPro" id="IPR005201">
    <property type="entry name" value="TIM_ENGase"/>
</dbReference>
<dbReference type="OMA" id="WWARIWP"/>
<dbReference type="PANTHER" id="PTHR13246:SF1">
    <property type="entry name" value="CYTOSOLIC ENDO-BETA-N-ACETYLGLUCOSAMINIDASE"/>
    <property type="match status" value="1"/>
</dbReference>
<dbReference type="VEuPathDB" id="VectorBase:CSON012214"/>
<dbReference type="AlphaFoldDB" id="A0A336KKF9"/>
<gene>
    <name evidence="2" type="primary">CSON012214</name>
</gene>
<organism evidence="2">
    <name type="scientific">Culicoides sonorensis</name>
    <name type="common">Biting midge</name>
    <dbReference type="NCBI Taxonomy" id="179676"/>
    <lineage>
        <taxon>Eukaryota</taxon>
        <taxon>Metazoa</taxon>
        <taxon>Ecdysozoa</taxon>
        <taxon>Arthropoda</taxon>
        <taxon>Hexapoda</taxon>
        <taxon>Insecta</taxon>
        <taxon>Pterygota</taxon>
        <taxon>Neoptera</taxon>
        <taxon>Endopterygota</taxon>
        <taxon>Diptera</taxon>
        <taxon>Nematocera</taxon>
        <taxon>Chironomoidea</taxon>
        <taxon>Ceratopogonidae</taxon>
        <taxon>Ceratopogoninae</taxon>
        <taxon>Culicoides</taxon>
        <taxon>Monoculicoides</taxon>
    </lineage>
</organism>
<dbReference type="GO" id="GO:0005829">
    <property type="term" value="C:cytosol"/>
    <property type="evidence" value="ECO:0007669"/>
    <property type="project" value="UniProtKB-SubCell"/>
</dbReference>
<feature type="domain" description="Cytosolic endo-beta-N-acetylglucosaminidase TIM barrel" evidence="1">
    <location>
        <begin position="81"/>
        <end position="368"/>
    </location>
</feature>
<protein>
    <submittedName>
        <fullName evidence="2">CSON012214 protein</fullName>
    </submittedName>
</protein>
<dbReference type="Gene3D" id="3.20.20.80">
    <property type="entry name" value="Glycosidases"/>
    <property type="match status" value="1"/>
</dbReference>
<evidence type="ECO:0000313" key="3">
    <source>
        <dbReference type="EMBL" id="SSX25331.1"/>
    </source>
</evidence>
<proteinExistence type="predicted"/>